<dbReference type="EMBL" id="MUYO01000005">
    <property type="protein sequence ID" value="OOS16890.1"/>
    <property type="molecule type" value="Genomic_DNA"/>
</dbReference>
<organism evidence="1 3">
    <name type="scientific">Streptococcus mitis</name>
    <dbReference type="NCBI Taxonomy" id="28037"/>
    <lineage>
        <taxon>Bacteria</taxon>
        <taxon>Bacillati</taxon>
        <taxon>Bacillota</taxon>
        <taxon>Bacilli</taxon>
        <taxon>Lactobacillales</taxon>
        <taxon>Streptococcaceae</taxon>
        <taxon>Streptococcus</taxon>
        <taxon>Streptococcus mitis group</taxon>
    </lineage>
</organism>
<proteinExistence type="predicted"/>
<evidence type="ECO:0000313" key="1">
    <source>
        <dbReference type="EMBL" id="KEQ48950.1"/>
    </source>
</evidence>
<dbReference type="Pfam" id="PF08890">
    <property type="entry name" value="Phage_TAC_5"/>
    <property type="match status" value="1"/>
</dbReference>
<dbReference type="InterPro" id="IPR038559">
    <property type="entry name" value="XkdN-like_sf"/>
</dbReference>
<sequence length="134" mass="15242">MAISDFLLENVQQEETKEVHLKRFKSPFVIRSIDESLNDTLKKRATIKKKNRQGVAIPEFNNDKYIDSLMSACVVTPDLKDAQLQESYRTVGDEAATLKAMLKIGEYATLMQEIQSLNGFDEDINDLVEEAKND</sequence>
<dbReference type="EMBL" id="JPFZ01000007">
    <property type="protein sequence ID" value="KEQ48950.1"/>
    <property type="molecule type" value="Genomic_DNA"/>
</dbReference>
<dbReference type="Gene3D" id="3.30.2220.30">
    <property type="match status" value="1"/>
</dbReference>
<accession>A0A081R177</accession>
<gene>
    <name evidence="2" type="ORF">B0686_09475</name>
    <name evidence="1" type="ORF">SK608_0248</name>
</gene>
<dbReference type="Proteomes" id="UP000190652">
    <property type="component" value="Unassembled WGS sequence"/>
</dbReference>
<evidence type="ECO:0000313" key="3">
    <source>
        <dbReference type="Proteomes" id="UP000028022"/>
    </source>
</evidence>
<evidence type="ECO:0000313" key="4">
    <source>
        <dbReference type="Proteomes" id="UP000190652"/>
    </source>
</evidence>
<protein>
    <submittedName>
        <fullName evidence="1">Phage XkdN-like family protein</fullName>
    </submittedName>
</protein>
<dbReference type="Proteomes" id="UP000028022">
    <property type="component" value="Unassembled WGS sequence"/>
</dbReference>
<dbReference type="RefSeq" id="WP_023948071.1">
    <property type="nucleotide sequence ID" value="NZ_JAHZPS010000028.1"/>
</dbReference>
<dbReference type="InterPro" id="IPR014986">
    <property type="entry name" value="XkdN-like"/>
</dbReference>
<reference evidence="1 3" key="1">
    <citation type="submission" date="2014-05" db="EMBL/GenBank/DDBJ databases">
        <authorList>
            <person name="Daugherty S.C."/>
            <person name="Tallon L.J."/>
            <person name="Sadzewicz L."/>
            <person name="Kilian M."/>
            <person name="Tettelin H."/>
        </authorList>
    </citation>
    <scope>NUCLEOTIDE SEQUENCE [LARGE SCALE GENOMIC DNA]</scope>
    <source>
        <strain evidence="1 3">SK608</strain>
    </source>
</reference>
<reference evidence="2 4" key="2">
    <citation type="submission" date="2017-02" db="EMBL/GenBank/DDBJ databases">
        <title>Draft genome sequence of Streptococcus mitis CCUG 63687.</title>
        <authorList>
            <person name="Salva-Serra F."/>
            <person name="Engstrom-Jakobsson H."/>
            <person name="Thorell K."/>
            <person name="Jaen-Luchoro D."/>
            <person name="Gonzales-Siles L."/>
            <person name="Karlsson R."/>
            <person name="Yazdan S."/>
            <person name="Boulund F."/>
            <person name="Johnning A."/>
            <person name="Engstrand L."/>
            <person name="Kristiansson E."/>
            <person name="Moore E."/>
        </authorList>
    </citation>
    <scope>NUCLEOTIDE SEQUENCE [LARGE SCALE GENOMIC DNA]</scope>
    <source>
        <strain evidence="2 4">CCUG 63687</strain>
    </source>
</reference>
<evidence type="ECO:0000313" key="2">
    <source>
        <dbReference type="EMBL" id="OOS16890.1"/>
    </source>
</evidence>
<comment type="caution">
    <text evidence="1">The sequence shown here is derived from an EMBL/GenBank/DDBJ whole genome shotgun (WGS) entry which is preliminary data.</text>
</comment>
<name>A0A081R177_STRMT</name>
<dbReference type="AlphaFoldDB" id="A0A081R177"/>